<dbReference type="RefSeq" id="WP_078334569.1">
    <property type="nucleotide sequence ID" value="NZ_MAFQ01000007.1"/>
</dbReference>
<dbReference type="PANTHER" id="PTHR35006">
    <property type="entry name" value="GLYOXALASE FAMILY PROTEIN (AFU_ORTHOLOGUE AFUA_5G14830)"/>
    <property type="match status" value="1"/>
</dbReference>
<dbReference type="InterPro" id="IPR037523">
    <property type="entry name" value="VOC_core"/>
</dbReference>
<protein>
    <submittedName>
        <fullName evidence="3">Glyoxalase-like domain protein</fullName>
    </submittedName>
    <submittedName>
        <fullName evidence="2">VOC family protein</fullName>
    </submittedName>
</protein>
<feature type="domain" description="VOC" evidence="1">
    <location>
        <begin position="1"/>
        <end position="132"/>
    </location>
</feature>
<evidence type="ECO:0000259" key="1">
    <source>
        <dbReference type="PROSITE" id="PS51819"/>
    </source>
</evidence>
<dbReference type="InterPro" id="IPR004360">
    <property type="entry name" value="Glyas_Fos-R_dOase_dom"/>
</dbReference>
<dbReference type="PROSITE" id="PS51819">
    <property type="entry name" value="VOC"/>
    <property type="match status" value="1"/>
</dbReference>
<dbReference type="CDD" id="cd07262">
    <property type="entry name" value="VOC_like"/>
    <property type="match status" value="1"/>
</dbReference>
<evidence type="ECO:0000313" key="3">
    <source>
        <dbReference type="EMBL" id="TDZ49300.1"/>
    </source>
</evidence>
<sequence>MIDHVYIAVDDIARAREFYSTTLAVLGWTERGQFESSTEGVPDLFGFGDRAGGSGESISSSIWLRQRLPGETGLYIGIAADSPTEVDAVYAAALKAGGTDDGGSGPRPHFGDGYYAANVLDPFGNRIEFVNKSWNPKRP</sequence>
<evidence type="ECO:0000313" key="5">
    <source>
        <dbReference type="Proteomes" id="UP000295627"/>
    </source>
</evidence>
<dbReference type="AlphaFoldDB" id="A0A4R8R2Z2"/>
<dbReference type="Gene3D" id="3.10.180.10">
    <property type="entry name" value="2,3-Dihydroxybiphenyl 1,2-Dioxygenase, domain 1"/>
    <property type="match status" value="1"/>
</dbReference>
<organism evidence="3 4">
    <name type="scientific">Mycobacteroides franklinii</name>
    <dbReference type="NCBI Taxonomy" id="948102"/>
    <lineage>
        <taxon>Bacteria</taxon>
        <taxon>Bacillati</taxon>
        <taxon>Actinomycetota</taxon>
        <taxon>Actinomycetes</taxon>
        <taxon>Mycobacteriales</taxon>
        <taxon>Mycobacteriaceae</taxon>
        <taxon>Mycobacteroides</taxon>
    </lineage>
</organism>
<dbReference type="Proteomes" id="UP000295627">
    <property type="component" value="Unassembled WGS sequence"/>
</dbReference>
<proteinExistence type="predicted"/>
<reference evidence="2" key="1">
    <citation type="submission" date="2018-12" db="EMBL/GenBank/DDBJ databases">
        <authorList>
            <person name="Behra P.R.K."/>
            <person name="Das S."/>
            <person name="Pettersson B.M.F."/>
            <person name="Shirreff L."/>
            <person name="Ducote T."/>
            <person name="Jacobsson K.-G."/>
            <person name="Ennis D.G."/>
            <person name="Kirsebom L.A."/>
        </authorList>
    </citation>
    <scope>NUCLEOTIDE SEQUENCE</scope>
    <source>
        <strain evidence="2">DSM 45524</strain>
    </source>
</reference>
<gene>
    <name evidence="3" type="ORF">CCUG63697_03836</name>
    <name evidence="2" type="ORF">EJ571_01045</name>
</gene>
<keyword evidence="4" id="KW-1185">Reference proteome</keyword>
<comment type="caution">
    <text evidence="3">The sequence shown here is derived from an EMBL/GenBank/DDBJ whole genome shotgun (WGS) entry which is preliminary data.</text>
</comment>
<dbReference type="Pfam" id="PF00903">
    <property type="entry name" value="Glyoxalase"/>
    <property type="match status" value="1"/>
</dbReference>
<name>A0A4R8R2Z2_9MYCO</name>
<evidence type="ECO:0000313" key="4">
    <source>
        <dbReference type="Proteomes" id="UP000295165"/>
    </source>
</evidence>
<dbReference type="SUPFAM" id="SSF54593">
    <property type="entry name" value="Glyoxalase/Bleomycin resistance protein/Dihydroxybiphenyl dioxygenase"/>
    <property type="match status" value="1"/>
</dbReference>
<reference evidence="4 5" key="2">
    <citation type="journal article" date="2019" name="Sci. Rep.">
        <title>Extended insight into the Mycobacterium chelonae-abscessus complex through whole genome sequencing of Mycobacterium salmoniphilum outbreak and Mycobacterium salmoniphilum-like strains.</title>
        <authorList>
            <person name="Behra P.R.K."/>
            <person name="Das S."/>
            <person name="Pettersson B.M.F."/>
            <person name="Shirreff L."/>
            <person name="DuCote T."/>
            <person name="Jacobsson K.G."/>
            <person name="Ennis D.G."/>
            <person name="Kirsebom L.A."/>
        </authorList>
    </citation>
    <scope>NUCLEOTIDE SEQUENCE [LARGE SCALE GENOMIC DNA]</scope>
    <source>
        <strain evidence="3 4">CCUG 63697</strain>
        <strain evidence="2 5">DSM 45524</strain>
    </source>
</reference>
<dbReference type="EMBL" id="PECC01000028">
    <property type="protein sequence ID" value="TDZ49300.1"/>
    <property type="molecule type" value="Genomic_DNA"/>
</dbReference>
<evidence type="ECO:0000313" key="2">
    <source>
        <dbReference type="EMBL" id="TDH25918.1"/>
    </source>
</evidence>
<dbReference type="Proteomes" id="UP000295165">
    <property type="component" value="Unassembled WGS sequence"/>
</dbReference>
<dbReference type="EMBL" id="RXLR01000005">
    <property type="protein sequence ID" value="TDH25918.1"/>
    <property type="molecule type" value="Genomic_DNA"/>
</dbReference>
<dbReference type="InterPro" id="IPR029068">
    <property type="entry name" value="Glyas_Bleomycin-R_OHBP_Dase"/>
</dbReference>
<accession>A0A4R8R2Z2</accession>
<dbReference type="PANTHER" id="PTHR35006:SF2">
    <property type="entry name" value="GLYOXALASE FAMILY PROTEIN (AFU_ORTHOLOGUE AFUA_5G14830)"/>
    <property type="match status" value="1"/>
</dbReference>